<feature type="transmembrane region" description="Helical" evidence="1">
    <location>
        <begin position="166"/>
        <end position="190"/>
    </location>
</feature>
<feature type="transmembrane region" description="Helical" evidence="1">
    <location>
        <begin position="220"/>
        <end position="246"/>
    </location>
</feature>
<dbReference type="InterPro" id="IPR018692">
    <property type="entry name" value="DUF2189"/>
</dbReference>
<sequence>MAQDIAAELAAKFPPVRINSISSDDISTALQKGYQDFLSKRGDLIFIGALYPLIGLVAATFVLGGASLPLLFPLAAGLSLMGPLVSAGFYELARRREAGEDSGWMHFFDVFASSNFSNIMFVGSILLAVFALWMLSAFIIYSVFMGPMVPQSPGEFLTSVFTTGEGWAMIIVGNLVGLAFAVAVLAVSFVSLPMLVDKNVGAGRAIRTSVKAFNKNRAVVLRWGITVAVLLAIGAAPLFLGLAIVLPTLGYATWHLYTRTIMREDLPDAQRA</sequence>
<keyword evidence="1" id="KW-1133">Transmembrane helix</keyword>
<evidence type="ECO:0000313" key="2">
    <source>
        <dbReference type="EMBL" id="WOE76545.1"/>
    </source>
</evidence>
<dbReference type="EMBL" id="CP136594">
    <property type="protein sequence ID" value="WOE76545.1"/>
    <property type="molecule type" value="Genomic_DNA"/>
</dbReference>
<gene>
    <name evidence="2" type="ORF">RB602_07475</name>
</gene>
<protein>
    <submittedName>
        <fullName evidence="2">DUF2189 domain-containing protein</fullName>
    </submittedName>
</protein>
<keyword evidence="3" id="KW-1185">Reference proteome</keyword>
<accession>A0AA97I2M0</accession>
<dbReference type="Pfam" id="PF09955">
    <property type="entry name" value="DUF2189"/>
    <property type="match status" value="1"/>
</dbReference>
<name>A0AA97I2M0_9SPHN</name>
<feature type="transmembrane region" description="Helical" evidence="1">
    <location>
        <begin position="44"/>
        <end position="64"/>
    </location>
</feature>
<keyword evidence="1" id="KW-0812">Transmembrane</keyword>
<evidence type="ECO:0000313" key="3">
    <source>
        <dbReference type="Proteomes" id="UP001302429"/>
    </source>
</evidence>
<keyword evidence="1" id="KW-0472">Membrane</keyword>
<feature type="transmembrane region" description="Helical" evidence="1">
    <location>
        <begin position="119"/>
        <end position="146"/>
    </location>
</feature>
<proteinExistence type="predicted"/>
<dbReference type="Proteomes" id="UP001302429">
    <property type="component" value="Chromosome"/>
</dbReference>
<dbReference type="KEGG" id="acoa:RB602_07475"/>
<evidence type="ECO:0000256" key="1">
    <source>
        <dbReference type="SAM" id="Phobius"/>
    </source>
</evidence>
<dbReference type="RefSeq" id="WP_317084334.1">
    <property type="nucleotide sequence ID" value="NZ_CP136594.1"/>
</dbReference>
<dbReference type="AlphaFoldDB" id="A0AA97I2M0"/>
<feature type="transmembrane region" description="Helical" evidence="1">
    <location>
        <begin position="70"/>
        <end position="90"/>
    </location>
</feature>
<reference evidence="2 3" key="1">
    <citation type="submission" date="2023-10" db="EMBL/GenBank/DDBJ databases">
        <title>Complete genome sequence of a Sphingomonadaceae bacterium.</title>
        <authorList>
            <person name="Yan C."/>
        </authorList>
    </citation>
    <scope>NUCLEOTIDE SEQUENCE [LARGE SCALE GENOMIC DNA]</scope>
    <source>
        <strain evidence="2 3">SCSIO 66989</strain>
    </source>
</reference>
<organism evidence="2 3">
    <name type="scientific">Alterisphingorhabdus coralli</name>
    <dbReference type="NCBI Taxonomy" id="3071408"/>
    <lineage>
        <taxon>Bacteria</taxon>
        <taxon>Pseudomonadati</taxon>
        <taxon>Pseudomonadota</taxon>
        <taxon>Alphaproteobacteria</taxon>
        <taxon>Sphingomonadales</taxon>
        <taxon>Sphingomonadaceae</taxon>
        <taxon>Alterisphingorhabdus (ex Yan et al. 2024)</taxon>
    </lineage>
</organism>